<gene>
    <name evidence="1" type="ORF">cyc_00167</name>
</gene>
<dbReference type="AlphaFoldDB" id="A0A1D3CXM3"/>
<sequence length="118" mass="12803">MKRLSMSSFNELCRVAAVRSGFPPVPLTEDEGPPLAKVKDGEALLIMLHANSEIGLVRRGSKYGVIAFVATEFLRGKHVFLPSADSSQYVCSKGSTDQQRTPLLDVSRKAGDVFTSFA</sequence>
<organism evidence="1 2">
    <name type="scientific">Cyclospora cayetanensis</name>
    <dbReference type="NCBI Taxonomy" id="88456"/>
    <lineage>
        <taxon>Eukaryota</taxon>
        <taxon>Sar</taxon>
        <taxon>Alveolata</taxon>
        <taxon>Apicomplexa</taxon>
        <taxon>Conoidasida</taxon>
        <taxon>Coccidia</taxon>
        <taxon>Eucoccidiorida</taxon>
        <taxon>Eimeriorina</taxon>
        <taxon>Eimeriidae</taxon>
        <taxon>Cyclospora</taxon>
    </lineage>
</organism>
<keyword evidence="2" id="KW-1185">Reference proteome</keyword>
<dbReference type="EMBL" id="JROU02001577">
    <property type="protein sequence ID" value="OEH75942.1"/>
    <property type="molecule type" value="Genomic_DNA"/>
</dbReference>
<dbReference type="InParanoid" id="A0A1D3CXM3"/>
<evidence type="ECO:0000313" key="1">
    <source>
        <dbReference type="EMBL" id="OEH75942.1"/>
    </source>
</evidence>
<accession>A0A1D3CXM3</accession>
<proteinExistence type="predicted"/>
<dbReference type="VEuPathDB" id="ToxoDB:cyc_00167"/>
<evidence type="ECO:0000313" key="2">
    <source>
        <dbReference type="Proteomes" id="UP000095192"/>
    </source>
</evidence>
<name>A0A1D3CXM3_9EIME</name>
<protein>
    <submittedName>
        <fullName evidence="1">Uncharacterized protein</fullName>
    </submittedName>
</protein>
<dbReference type="Proteomes" id="UP000095192">
    <property type="component" value="Unassembled WGS sequence"/>
</dbReference>
<reference evidence="1 2" key="1">
    <citation type="journal article" date="2016" name="BMC Genomics">
        <title>Comparative genomics reveals Cyclospora cayetanensis possesses coccidia-like metabolism and invasion components but unique surface antigens.</title>
        <authorList>
            <person name="Liu S."/>
            <person name="Wang L."/>
            <person name="Zheng H."/>
            <person name="Xu Z."/>
            <person name="Roellig D.M."/>
            <person name="Li N."/>
            <person name="Frace M.A."/>
            <person name="Tang K."/>
            <person name="Arrowood M.J."/>
            <person name="Moss D.M."/>
            <person name="Zhang L."/>
            <person name="Feng Y."/>
            <person name="Xiao L."/>
        </authorList>
    </citation>
    <scope>NUCLEOTIDE SEQUENCE [LARGE SCALE GENOMIC DNA]</scope>
    <source>
        <strain evidence="1 2">CHN_HEN01</strain>
    </source>
</reference>
<comment type="caution">
    <text evidence="1">The sequence shown here is derived from an EMBL/GenBank/DDBJ whole genome shotgun (WGS) entry which is preliminary data.</text>
</comment>